<dbReference type="Proteomes" id="UP000492821">
    <property type="component" value="Unassembled WGS sequence"/>
</dbReference>
<evidence type="ECO:0000256" key="1">
    <source>
        <dbReference type="ARBA" id="ARBA00004137"/>
    </source>
</evidence>
<evidence type="ECO:0000256" key="6">
    <source>
        <dbReference type="ARBA" id="ARBA00023098"/>
    </source>
</evidence>
<evidence type="ECO:0000313" key="16">
    <source>
        <dbReference type="WBParaSite" id="Pan_g17939.t1"/>
    </source>
</evidence>
<dbReference type="CDD" id="cd07989">
    <property type="entry name" value="LPLAT_AGPAT-like"/>
    <property type="match status" value="1"/>
</dbReference>
<keyword evidence="4" id="KW-1000">Mitochondrion outer membrane</keyword>
<dbReference type="GO" id="GO:0047184">
    <property type="term" value="F:1-acylglycerophosphocholine O-acyltransferase activity"/>
    <property type="evidence" value="ECO:0007669"/>
    <property type="project" value="TreeGrafter"/>
</dbReference>
<dbReference type="PANTHER" id="PTHR12497:SF0">
    <property type="entry name" value="TAFAZZIN"/>
    <property type="match status" value="1"/>
</dbReference>
<evidence type="ECO:0000256" key="3">
    <source>
        <dbReference type="ARBA" id="ARBA00022679"/>
    </source>
</evidence>
<evidence type="ECO:0000256" key="9">
    <source>
        <dbReference type="ARBA" id="ARBA00023315"/>
    </source>
</evidence>
<protein>
    <recommendedName>
        <fullName evidence="13">Tafazzin family protein</fullName>
    </recommendedName>
</protein>
<comment type="catalytic activity">
    <reaction evidence="12">
        <text>1,2-di-(9Z-octadecenoyl)-sn-glycero-3-phosphocholine + 1-hexadecanoyl-sn-glycero-3-phosphocholine = 1-hexadecanoyl-2-(9Z-octadecenoyl)-sn-glycero-3-phosphocholine + 1-(9Z-octadecenoyl)-sn-glycero-3-phosphocholine</text>
        <dbReference type="Rhea" id="RHEA:43816"/>
        <dbReference type="ChEBI" id="CHEBI:28610"/>
        <dbReference type="ChEBI" id="CHEBI:72998"/>
        <dbReference type="ChEBI" id="CHEBI:73001"/>
        <dbReference type="ChEBI" id="CHEBI:74669"/>
    </reaction>
    <physiologicalReaction direction="left-to-right" evidence="12">
        <dbReference type="Rhea" id="RHEA:43817"/>
    </physiologicalReaction>
    <physiologicalReaction direction="right-to-left" evidence="12">
        <dbReference type="Rhea" id="RHEA:43818"/>
    </physiologicalReaction>
</comment>
<organism evidence="15 16">
    <name type="scientific">Panagrellus redivivus</name>
    <name type="common">Microworm</name>
    <dbReference type="NCBI Taxonomy" id="6233"/>
    <lineage>
        <taxon>Eukaryota</taxon>
        <taxon>Metazoa</taxon>
        <taxon>Ecdysozoa</taxon>
        <taxon>Nematoda</taxon>
        <taxon>Chromadorea</taxon>
        <taxon>Rhabditida</taxon>
        <taxon>Tylenchina</taxon>
        <taxon>Panagrolaimomorpha</taxon>
        <taxon>Panagrolaimoidea</taxon>
        <taxon>Panagrolaimidae</taxon>
        <taxon>Panagrellus</taxon>
    </lineage>
</organism>
<keyword evidence="15" id="KW-1185">Reference proteome</keyword>
<feature type="domain" description="Phospholipid/glycerol acyltransferase" evidence="14">
    <location>
        <begin position="66"/>
        <end position="189"/>
    </location>
</feature>
<evidence type="ECO:0000256" key="7">
    <source>
        <dbReference type="ARBA" id="ARBA00023128"/>
    </source>
</evidence>
<dbReference type="GO" id="GO:0007007">
    <property type="term" value="P:inner mitochondrial membrane organization"/>
    <property type="evidence" value="ECO:0007669"/>
    <property type="project" value="TreeGrafter"/>
</dbReference>
<comment type="catalytic activity">
    <reaction evidence="11">
        <text>1'-[1,2-diacyl-sn-glycero-3-phospho],3'-[1-acyl-sn-glycero-3-phospho]-glycerol + a 1,2-diacyl-sn-glycero-3-phosphocholine = a cardiolipin + a 1-acyl-sn-glycero-3-phosphocholine</text>
        <dbReference type="Rhea" id="RHEA:33731"/>
        <dbReference type="ChEBI" id="CHEBI:57643"/>
        <dbReference type="ChEBI" id="CHEBI:58168"/>
        <dbReference type="ChEBI" id="CHEBI:62237"/>
        <dbReference type="ChEBI" id="CHEBI:64743"/>
    </reaction>
    <physiologicalReaction direction="left-to-right" evidence="11">
        <dbReference type="Rhea" id="RHEA:33732"/>
    </physiologicalReaction>
    <physiologicalReaction direction="right-to-left" evidence="11">
        <dbReference type="Rhea" id="RHEA:33733"/>
    </physiologicalReaction>
</comment>
<keyword evidence="3" id="KW-0808">Transferase</keyword>
<dbReference type="AlphaFoldDB" id="A0A7E4VAD2"/>
<dbReference type="GO" id="GO:0035965">
    <property type="term" value="P:cardiolipin acyl-chain remodeling"/>
    <property type="evidence" value="ECO:0007669"/>
    <property type="project" value="TreeGrafter"/>
</dbReference>
<evidence type="ECO:0000259" key="14">
    <source>
        <dbReference type="SMART" id="SM00563"/>
    </source>
</evidence>
<dbReference type="InterPro" id="IPR002123">
    <property type="entry name" value="Plipid/glycerol_acylTrfase"/>
</dbReference>
<keyword evidence="8" id="KW-0472">Membrane</keyword>
<reference evidence="15" key="1">
    <citation type="journal article" date="2013" name="Genetics">
        <title>The draft genome and transcriptome of Panagrellus redivivus are shaped by the harsh demands of a free-living lifestyle.</title>
        <authorList>
            <person name="Srinivasan J."/>
            <person name="Dillman A.R."/>
            <person name="Macchietto M.G."/>
            <person name="Heikkinen L."/>
            <person name="Lakso M."/>
            <person name="Fracchia K.M."/>
            <person name="Antoshechkin I."/>
            <person name="Mortazavi A."/>
            <person name="Wong G."/>
            <person name="Sternberg P.W."/>
        </authorList>
    </citation>
    <scope>NUCLEOTIDE SEQUENCE [LARGE SCALE GENOMIC DNA]</scope>
    <source>
        <strain evidence="15">MT8872</strain>
    </source>
</reference>
<dbReference type="PANTHER" id="PTHR12497">
    <property type="entry name" value="TAZ PROTEIN TAFAZZIN"/>
    <property type="match status" value="1"/>
</dbReference>
<keyword evidence="7" id="KW-0496">Mitochondrion</keyword>
<evidence type="ECO:0000256" key="13">
    <source>
        <dbReference type="RuleBase" id="RU365062"/>
    </source>
</evidence>
<name>A0A7E4VAD2_PANRE</name>
<comment type="subcellular location">
    <subcellularLocation>
        <location evidence="1">Mitochondrion inner membrane</location>
        <topology evidence="1">Peripheral membrane protein</topology>
        <orientation evidence="1">Intermembrane side</orientation>
    </subcellularLocation>
    <subcellularLocation>
        <location evidence="10">Mitochondrion outer membrane</location>
        <topology evidence="10">Peripheral membrane protein</topology>
        <orientation evidence="10">Intermembrane side</orientation>
    </subcellularLocation>
</comment>
<dbReference type="WBParaSite" id="Pan_g17939.t1">
    <property type="protein sequence ID" value="Pan_g17939.t1"/>
    <property type="gene ID" value="Pan_g17939"/>
</dbReference>
<evidence type="ECO:0000313" key="15">
    <source>
        <dbReference type="Proteomes" id="UP000492821"/>
    </source>
</evidence>
<dbReference type="SUPFAM" id="SSF69593">
    <property type="entry name" value="Glycerol-3-phosphate (1)-acyltransferase"/>
    <property type="match status" value="1"/>
</dbReference>
<evidence type="ECO:0000256" key="12">
    <source>
        <dbReference type="ARBA" id="ARBA00049543"/>
    </source>
</evidence>
<accession>A0A7E4VAD2</accession>
<evidence type="ECO:0000256" key="5">
    <source>
        <dbReference type="ARBA" id="ARBA00022792"/>
    </source>
</evidence>
<sequence>MSVANVDGFKFPWPFPKKPSAWYRFKSRATMTFVYLCAKTLFSGNKLVVHNRETFLKLFEDRSRSLLTISNHRCNIDDPLVWAMIPMRRFFKNIDRFRYTPTAHNICFTNALHTYWFSLGRCVPIVRGAGVFQECVDFCISKLNEKQWVHMYPEGKVTRDPIRIKWGIGRMINETTEPPILLPIWVKDMDRVWASKPPYYPIFGQTVEVVVGEPIDTKMFLAQITTEVEIERRKILADHVQNVLFSLGKCKPVEK</sequence>
<evidence type="ECO:0000256" key="10">
    <source>
        <dbReference type="ARBA" id="ARBA00024323"/>
    </source>
</evidence>
<reference evidence="16" key="2">
    <citation type="submission" date="2020-10" db="UniProtKB">
        <authorList>
            <consortium name="WormBaseParasite"/>
        </authorList>
    </citation>
    <scope>IDENTIFICATION</scope>
</reference>
<evidence type="ECO:0000256" key="8">
    <source>
        <dbReference type="ARBA" id="ARBA00023136"/>
    </source>
</evidence>
<comment type="similarity">
    <text evidence="2 13">Belongs to the taffazin family.</text>
</comment>
<proteinExistence type="inferred from homology"/>
<keyword evidence="9" id="KW-0012">Acyltransferase</keyword>
<evidence type="ECO:0000256" key="2">
    <source>
        <dbReference type="ARBA" id="ARBA00010524"/>
    </source>
</evidence>
<keyword evidence="5" id="KW-0999">Mitochondrion inner membrane</keyword>
<dbReference type="SMART" id="SM00563">
    <property type="entry name" value="PlsC"/>
    <property type="match status" value="1"/>
</dbReference>
<dbReference type="Pfam" id="PF01553">
    <property type="entry name" value="Acyltransferase"/>
    <property type="match status" value="1"/>
</dbReference>
<dbReference type="GO" id="GO:0005743">
    <property type="term" value="C:mitochondrial inner membrane"/>
    <property type="evidence" value="ECO:0007669"/>
    <property type="project" value="UniProtKB-SubCell"/>
</dbReference>
<evidence type="ECO:0000256" key="11">
    <source>
        <dbReference type="ARBA" id="ARBA00047906"/>
    </source>
</evidence>
<evidence type="ECO:0000256" key="4">
    <source>
        <dbReference type="ARBA" id="ARBA00022787"/>
    </source>
</evidence>
<dbReference type="PRINTS" id="PR00979">
    <property type="entry name" value="TAFAZZIN"/>
</dbReference>
<dbReference type="InterPro" id="IPR000872">
    <property type="entry name" value="Tafazzin"/>
</dbReference>
<dbReference type="GO" id="GO:0005741">
    <property type="term" value="C:mitochondrial outer membrane"/>
    <property type="evidence" value="ECO:0007669"/>
    <property type="project" value="UniProtKB-SubCell"/>
</dbReference>
<keyword evidence="6" id="KW-0443">Lipid metabolism</keyword>